<dbReference type="InterPro" id="IPR014722">
    <property type="entry name" value="Rib_uL2_dom2"/>
</dbReference>
<dbReference type="InterPro" id="IPR013185">
    <property type="entry name" value="Transl_elong_KOW-like"/>
</dbReference>
<dbReference type="NCBIfam" id="NF001810">
    <property type="entry name" value="PRK00529.1"/>
    <property type="match status" value="1"/>
</dbReference>
<evidence type="ECO:0000259" key="7">
    <source>
        <dbReference type="SMART" id="SM00841"/>
    </source>
</evidence>
<dbReference type="InterPro" id="IPR013852">
    <property type="entry name" value="Transl_elong_P/YeiP_CS"/>
</dbReference>
<keyword evidence="6" id="KW-0648">Protein biosynthesis</keyword>
<protein>
    <recommendedName>
        <fullName evidence="10">Translation elongation factor P/YeiP central domain-containing protein</fullName>
    </recommendedName>
</protein>
<dbReference type="Gene3D" id="2.40.50.140">
    <property type="entry name" value="Nucleic acid-binding proteins"/>
    <property type="match status" value="2"/>
</dbReference>
<dbReference type="NCBIfam" id="TIGR00038">
    <property type="entry name" value="efp"/>
    <property type="match status" value="1"/>
</dbReference>
<reference evidence="9" key="1">
    <citation type="submission" date="2018-05" db="EMBL/GenBank/DDBJ databases">
        <authorList>
            <person name="Lanie J.A."/>
            <person name="Ng W.-L."/>
            <person name="Kazmierczak K.M."/>
            <person name="Andrzejewski T.M."/>
            <person name="Davidsen T.M."/>
            <person name="Wayne K.J."/>
            <person name="Tettelin H."/>
            <person name="Glass J.I."/>
            <person name="Rusch D."/>
            <person name="Podicherti R."/>
            <person name="Tsui H.-C.T."/>
            <person name="Winkler M.E."/>
        </authorList>
    </citation>
    <scope>NUCLEOTIDE SEQUENCE</scope>
</reference>
<proteinExistence type="inferred from homology"/>
<evidence type="ECO:0000256" key="6">
    <source>
        <dbReference type="ARBA" id="ARBA00022917"/>
    </source>
</evidence>
<keyword evidence="5" id="KW-0251">Elongation factor</keyword>
<dbReference type="InterPro" id="IPR020599">
    <property type="entry name" value="Transl_elong_fac_P/YeiP"/>
</dbReference>
<dbReference type="InterPro" id="IPR001059">
    <property type="entry name" value="Transl_elong_P/YeiP_cen"/>
</dbReference>
<feature type="domain" description="Translation elongation factor P/YeiP central" evidence="8">
    <location>
        <begin position="69"/>
        <end position="123"/>
    </location>
</feature>
<evidence type="ECO:0000256" key="2">
    <source>
        <dbReference type="ARBA" id="ARBA00004815"/>
    </source>
</evidence>
<evidence type="ECO:0000313" key="9">
    <source>
        <dbReference type="EMBL" id="SVB52063.1"/>
    </source>
</evidence>
<dbReference type="GO" id="GO:0003746">
    <property type="term" value="F:translation elongation factor activity"/>
    <property type="evidence" value="ECO:0007669"/>
    <property type="project" value="UniProtKB-KW"/>
</dbReference>
<dbReference type="Pfam" id="PF01132">
    <property type="entry name" value="EFP"/>
    <property type="match status" value="1"/>
</dbReference>
<dbReference type="GO" id="GO:0043043">
    <property type="term" value="P:peptide biosynthetic process"/>
    <property type="evidence" value="ECO:0007669"/>
    <property type="project" value="InterPro"/>
</dbReference>
<dbReference type="PROSITE" id="PS01275">
    <property type="entry name" value="EFP"/>
    <property type="match status" value="1"/>
</dbReference>
<dbReference type="UniPathway" id="UPA00345"/>
<evidence type="ECO:0000259" key="8">
    <source>
        <dbReference type="SMART" id="SM01185"/>
    </source>
</evidence>
<dbReference type="PIRSF" id="PIRSF005901">
    <property type="entry name" value="EF-P"/>
    <property type="match status" value="1"/>
</dbReference>
<evidence type="ECO:0000256" key="3">
    <source>
        <dbReference type="ARBA" id="ARBA00009479"/>
    </source>
</evidence>
<dbReference type="SMART" id="SM00841">
    <property type="entry name" value="Elong-fact-P_C"/>
    <property type="match status" value="1"/>
</dbReference>
<evidence type="ECO:0000256" key="4">
    <source>
        <dbReference type="ARBA" id="ARBA00022490"/>
    </source>
</evidence>
<dbReference type="SUPFAM" id="SSF50104">
    <property type="entry name" value="Translation proteins SH3-like domain"/>
    <property type="match status" value="1"/>
</dbReference>
<dbReference type="FunFam" id="2.40.50.140:FF:000004">
    <property type="entry name" value="Elongation factor P"/>
    <property type="match status" value="1"/>
</dbReference>
<dbReference type="PANTHER" id="PTHR30053:SF12">
    <property type="entry name" value="ELONGATION FACTOR P (EF-P) FAMILY PROTEIN"/>
    <property type="match status" value="1"/>
</dbReference>
<dbReference type="Pfam" id="PF09285">
    <property type="entry name" value="Elong-fact-P_C"/>
    <property type="match status" value="1"/>
</dbReference>
<dbReference type="InterPro" id="IPR015365">
    <property type="entry name" value="Elong-fact-P_C"/>
</dbReference>
<dbReference type="Gene3D" id="2.30.30.30">
    <property type="match status" value="1"/>
</dbReference>
<dbReference type="InterPro" id="IPR011768">
    <property type="entry name" value="Transl_elongation_fac_P"/>
</dbReference>
<dbReference type="InterPro" id="IPR012340">
    <property type="entry name" value="NA-bd_OB-fold"/>
</dbReference>
<feature type="domain" description="Elongation factor P C-terminal" evidence="7">
    <location>
        <begin position="131"/>
        <end position="186"/>
    </location>
</feature>
<dbReference type="SUPFAM" id="SSF50249">
    <property type="entry name" value="Nucleic acid-binding proteins"/>
    <property type="match status" value="2"/>
</dbReference>
<dbReference type="Pfam" id="PF08207">
    <property type="entry name" value="EFP_N"/>
    <property type="match status" value="1"/>
</dbReference>
<dbReference type="InterPro" id="IPR008991">
    <property type="entry name" value="Translation_prot_SH3-like_sf"/>
</dbReference>
<dbReference type="CDD" id="cd05794">
    <property type="entry name" value="S1_EF-P_repeat_2"/>
    <property type="match status" value="1"/>
</dbReference>
<gene>
    <name evidence="9" type="ORF">METZ01_LOCUS204917</name>
</gene>
<dbReference type="FunFam" id="2.40.50.140:FF:000009">
    <property type="entry name" value="Elongation factor P"/>
    <property type="match status" value="1"/>
</dbReference>
<evidence type="ECO:0000256" key="1">
    <source>
        <dbReference type="ARBA" id="ARBA00004496"/>
    </source>
</evidence>
<dbReference type="HAMAP" id="MF_00141">
    <property type="entry name" value="EF_P"/>
    <property type="match status" value="1"/>
</dbReference>
<dbReference type="GO" id="GO:0005829">
    <property type="term" value="C:cytosol"/>
    <property type="evidence" value="ECO:0007669"/>
    <property type="project" value="UniProtKB-ARBA"/>
</dbReference>
<dbReference type="EMBL" id="UINC01045373">
    <property type="protein sequence ID" value="SVB52063.1"/>
    <property type="molecule type" value="Genomic_DNA"/>
</dbReference>
<evidence type="ECO:0000256" key="5">
    <source>
        <dbReference type="ARBA" id="ARBA00022768"/>
    </source>
</evidence>
<accession>A0A382EQ14</accession>
<sequence>MTIGYRELKKGMSIELEGEPYSVVDYERSKMQQRAPVMKIRFRNLRSGRIVDKTFSGYDVSFTPAAVDRRKAQYIYPDGDFYYFMDSDTFDQFPMGVEQLGDTLDFMIEQTEVELIFFEDNPISLELPTTVDLKVVDSPPGVKGDTAQGATKLATLETGFGLQVPLFVNQGDVIKVDTRTGSYISRV</sequence>
<dbReference type="AlphaFoldDB" id="A0A382EQ14"/>
<dbReference type="CDD" id="cd04470">
    <property type="entry name" value="S1_EF-P_repeat_1"/>
    <property type="match status" value="1"/>
</dbReference>
<comment type="pathway">
    <text evidence="2">Protein biosynthesis; polypeptide chain elongation.</text>
</comment>
<dbReference type="SMART" id="SM01185">
    <property type="entry name" value="EFP"/>
    <property type="match status" value="1"/>
</dbReference>
<organism evidence="9">
    <name type="scientific">marine metagenome</name>
    <dbReference type="NCBI Taxonomy" id="408172"/>
    <lineage>
        <taxon>unclassified sequences</taxon>
        <taxon>metagenomes</taxon>
        <taxon>ecological metagenomes</taxon>
    </lineage>
</organism>
<comment type="subcellular location">
    <subcellularLocation>
        <location evidence="1">Cytoplasm</location>
    </subcellularLocation>
</comment>
<comment type="similarity">
    <text evidence="3">Belongs to the elongation factor P family.</text>
</comment>
<keyword evidence="4" id="KW-0963">Cytoplasm</keyword>
<evidence type="ECO:0008006" key="10">
    <source>
        <dbReference type="Google" id="ProtNLM"/>
    </source>
</evidence>
<name>A0A382EQ14_9ZZZZ</name>
<dbReference type="PANTHER" id="PTHR30053">
    <property type="entry name" value="ELONGATION FACTOR P"/>
    <property type="match status" value="1"/>
</dbReference>